<evidence type="ECO:0000256" key="1">
    <source>
        <dbReference type="ARBA" id="ARBA00009981"/>
    </source>
</evidence>
<dbReference type="AlphaFoldDB" id="A0A3B0VC81"/>
<reference evidence="2" key="1">
    <citation type="submission" date="2018-06" db="EMBL/GenBank/DDBJ databases">
        <authorList>
            <person name="Zhirakovskaya E."/>
        </authorList>
    </citation>
    <scope>NUCLEOTIDE SEQUENCE</scope>
</reference>
<gene>
    <name evidence="2" type="ORF">MNBD_GAMMA01-696</name>
</gene>
<name>A0A3B0VC81_9ZZZZ</name>
<sequence length="75" mass="8587">MESISKTEFKAHALEVFRDIEKTGKSRIITDRGKPTLEIRKLRVTKRDPLDVLKGSVLKYDEPTDPVGEDDWESA</sequence>
<dbReference type="InterPro" id="IPR036165">
    <property type="entry name" value="YefM-like_sf"/>
</dbReference>
<protein>
    <recommendedName>
        <fullName evidence="3">Prevent host death protein, Phd antitoxin</fullName>
    </recommendedName>
</protein>
<dbReference type="Gene3D" id="3.40.1620.10">
    <property type="entry name" value="YefM-like domain"/>
    <property type="match status" value="1"/>
</dbReference>
<dbReference type="EMBL" id="UOEW01000114">
    <property type="protein sequence ID" value="VAW35817.1"/>
    <property type="molecule type" value="Genomic_DNA"/>
</dbReference>
<proteinExistence type="inferred from homology"/>
<comment type="similarity">
    <text evidence="1">Belongs to the phD/YefM antitoxin family.</text>
</comment>
<evidence type="ECO:0008006" key="3">
    <source>
        <dbReference type="Google" id="ProtNLM"/>
    </source>
</evidence>
<evidence type="ECO:0000313" key="2">
    <source>
        <dbReference type="EMBL" id="VAW35817.1"/>
    </source>
</evidence>
<organism evidence="2">
    <name type="scientific">hydrothermal vent metagenome</name>
    <dbReference type="NCBI Taxonomy" id="652676"/>
    <lineage>
        <taxon>unclassified sequences</taxon>
        <taxon>metagenomes</taxon>
        <taxon>ecological metagenomes</taxon>
    </lineage>
</organism>
<accession>A0A3B0VC81</accession>
<dbReference type="SUPFAM" id="SSF143120">
    <property type="entry name" value="YefM-like"/>
    <property type="match status" value="1"/>
</dbReference>